<dbReference type="EMBL" id="BGPR01000603">
    <property type="protein sequence ID" value="GBM28115.1"/>
    <property type="molecule type" value="Genomic_DNA"/>
</dbReference>
<gene>
    <name evidence="1" type="ORF">AVEN_176604_1</name>
</gene>
<dbReference type="AlphaFoldDB" id="A0A4Y2EJL8"/>
<protein>
    <submittedName>
        <fullName evidence="1">Uncharacterized protein</fullName>
    </submittedName>
</protein>
<name>A0A4Y2EJL8_ARAVE</name>
<reference evidence="1 2" key="1">
    <citation type="journal article" date="2019" name="Sci. Rep.">
        <title>Orb-weaving spider Araneus ventricosus genome elucidates the spidroin gene catalogue.</title>
        <authorList>
            <person name="Kono N."/>
            <person name="Nakamura H."/>
            <person name="Ohtoshi R."/>
            <person name="Moran D.A.P."/>
            <person name="Shinohara A."/>
            <person name="Yoshida Y."/>
            <person name="Fujiwara M."/>
            <person name="Mori M."/>
            <person name="Tomita M."/>
            <person name="Arakawa K."/>
        </authorList>
    </citation>
    <scope>NUCLEOTIDE SEQUENCE [LARGE SCALE GENOMIC DNA]</scope>
</reference>
<accession>A0A4Y2EJL8</accession>
<comment type="caution">
    <text evidence="1">The sequence shown here is derived from an EMBL/GenBank/DDBJ whole genome shotgun (WGS) entry which is preliminary data.</text>
</comment>
<dbReference type="Proteomes" id="UP000499080">
    <property type="component" value="Unassembled WGS sequence"/>
</dbReference>
<evidence type="ECO:0000313" key="1">
    <source>
        <dbReference type="EMBL" id="GBM28115.1"/>
    </source>
</evidence>
<evidence type="ECO:0000313" key="2">
    <source>
        <dbReference type="Proteomes" id="UP000499080"/>
    </source>
</evidence>
<sequence length="125" mass="14854">MVIVKPRLRISTQKATEMVGVTYTSQLHLEFYFFPPLLSYFLRIGWTLIDNHDPHRGVIFFSVQYYSVVDGKLRQSLGRPQGKSEYVKRRLDTEEALIFFNEKFLADRHKRFANAEYICEFHTMI</sequence>
<proteinExistence type="predicted"/>
<organism evidence="1 2">
    <name type="scientific">Araneus ventricosus</name>
    <name type="common">Orbweaver spider</name>
    <name type="synonym">Epeira ventricosa</name>
    <dbReference type="NCBI Taxonomy" id="182803"/>
    <lineage>
        <taxon>Eukaryota</taxon>
        <taxon>Metazoa</taxon>
        <taxon>Ecdysozoa</taxon>
        <taxon>Arthropoda</taxon>
        <taxon>Chelicerata</taxon>
        <taxon>Arachnida</taxon>
        <taxon>Araneae</taxon>
        <taxon>Araneomorphae</taxon>
        <taxon>Entelegynae</taxon>
        <taxon>Araneoidea</taxon>
        <taxon>Araneidae</taxon>
        <taxon>Araneus</taxon>
    </lineage>
</organism>
<keyword evidence="2" id="KW-1185">Reference proteome</keyword>